<keyword evidence="1" id="KW-1133">Transmembrane helix</keyword>
<evidence type="ECO:0000313" key="3">
    <source>
        <dbReference type="Proteomes" id="UP000823775"/>
    </source>
</evidence>
<comment type="caution">
    <text evidence="2">The sequence shown here is derived from an EMBL/GenBank/DDBJ whole genome shotgun (WGS) entry which is preliminary data.</text>
</comment>
<keyword evidence="3" id="KW-1185">Reference proteome</keyword>
<sequence length="89" mass="9616">MTAGNSRCLCPLAWRSILTVSSLFPLLAFGIGIISLRLNLDSLTLHNTRGIRQAFHLLSPRAAVGVMLSSSKMSKISDVKLPICVLQGH</sequence>
<protein>
    <submittedName>
        <fullName evidence="2">Uncharacterized protein</fullName>
    </submittedName>
</protein>
<dbReference type="Proteomes" id="UP000823775">
    <property type="component" value="Unassembled WGS sequence"/>
</dbReference>
<feature type="transmembrane region" description="Helical" evidence="1">
    <location>
        <begin position="12"/>
        <end position="36"/>
    </location>
</feature>
<evidence type="ECO:0000256" key="1">
    <source>
        <dbReference type="SAM" id="Phobius"/>
    </source>
</evidence>
<accession>A0ABS8SXX0</accession>
<keyword evidence="1" id="KW-0812">Transmembrane</keyword>
<keyword evidence="1" id="KW-0472">Membrane</keyword>
<organism evidence="2 3">
    <name type="scientific">Datura stramonium</name>
    <name type="common">Jimsonweed</name>
    <name type="synonym">Common thornapple</name>
    <dbReference type="NCBI Taxonomy" id="4076"/>
    <lineage>
        <taxon>Eukaryota</taxon>
        <taxon>Viridiplantae</taxon>
        <taxon>Streptophyta</taxon>
        <taxon>Embryophyta</taxon>
        <taxon>Tracheophyta</taxon>
        <taxon>Spermatophyta</taxon>
        <taxon>Magnoliopsida</taxon>
        <taxon>eudicotyledons</taxon>
        <taxon>Gunneridae</taxon>
        <taxon>Pentapetalae</taxon>
        <taxon>asterids</taxon>
        <taxon>lamiids</taxon>
        <taxon>Solanales</taxon>
        <taxon>Solanaceae</taxon>
        <taxon>Solanoideae</taxon>
        <taxon>Datureae</taxon>
        <taxon>Datura</taxon>
    </lineage>
</organism>
<proteinExistence type="predicted"/>
<dbReference type="EMBL" id="JACEIK010000905">
    <property type="protein sequence ID" value="MCD7463693.1"/>
    <property type="molecule type" value="Genomic_DNA"/>
</dbReference>
<name>A0ABS8SXX0_DATST</name>
<evidence type="ECO:0000313" key="2">
    <source>
        <dbReference type="EMBL" id="MCD7463693.1"/>
    </source>
</evidence>
<reference evidence="2 3" key="1">
    <citation type="journal article" date="2021" name="BMC Genomics">
        <title>Datura genome reveals duplications of psychoactive alkaloid biosynthetic genes and high mutation rate following tissue culture.</title>
        <authorList>
            <person name="Rajewski A."/>
            <person name="Carter-House D."/>
            <person name="Stajich J."/>
            <person name="Litt A."/>
        </authorList>
    </citation>
    <scope>NUCLEOTIDE SEQUENCE [LARGE SCALE GENOMIC DNA]</scope>
    <source>
        <strain evidence="2">AR-01</strain>
    </source>
</reference>
<gene>
    <name evidence="2" type="ORF">HAX54_051158</name>
</gene>